<dbReference type="KEGG" id="txa:HQN79_00055"/>
<dbReference type="EMBL" id="CP054020">
    <property type="protein sequence ID" value="QKI88072.1"/>
    <property type="molecule type" value="Genomic_DNA"/>
</dbReference>
<feature type="transmembrane region" description="Helical" evidence="7">
    <location>
        <begin position="7"/>
        <end position="25"/>
    </location>
</feature>
<comment type="similarity">
    <text evidence="2">Belongs to the CPA3 antiporters (TC 2.A.63) subunit E family.</text>
</comment>
<evidence type="ECO:0000256" key="1">
    <source>
        <dbReference type="ARBA" id="ARBA00004651"/>
    </source>
</evidence>
<dbReference type="Pfam" id="PF01899">
    <property type="entry name" value="MNHE"/>
    <property type="match status" value="1"/>
</dbReference>
<dbReference type="GO" id="GO:0008324">
    <property type="term" value="F:monoatomic cation transmembrane transporter activity"/>
    <property type="evidence" value="ECO:0007669"/>
    <property type="project" value="InterPro"/>
</dbReference>
<feature type="transmembrane region" description="Helical" evidence="7">
    <location>
        <begin position="64"/>
        <end position="87"/>
    </location>
</feature>
<evidence type="ECO:0000256" key="7">
    <source>
        <dbReference type="SAM" id="Phobius"/>
    </source>
</evidence>
<evidence type="ECO:0000256" key="5">
    <source>
        <dbReference type="ARBA" id="ARBA00022989"/>
    </source>
</evidence>
<dbReference type="InterPro" id="IPR002758">
    <property type="entry name" value="Cation_antiport_E"/>
</dbReference>
<protein>
    <submittedName>
        <fullName evidence="8">Na+/H+ antiporter subunit E</fullName>
    </submittedName>
</protein>
<keyword evidence="9" id="KW-1185">Reference proteome</keyword>
<reference evidence="8 9" key="1">
    <citation type="submission" date="2020-05" db="EMBL/GenBank/DDBJ databases">
        <title>Thiomicrorhabdus sediminis sp.nov. and Thiomicrorhabdus xiamenensis sp.nov., novel sulfur-oxidizing bacteria isolated from coastal sediment.</title>
        <authorList>
            <person name="Liu X."/>
        </authorList>
    </citation>
    <scope>NUCLEOTIDE SEQUENCE [LARGE SCALE GENOMIC DNA]</scope>
    <source>
        <strain evidence="8 9">G2</strain>
    </source>
</reference>
<feature type="transmembrane region" description="Helical" evidence="7">
    <location>
        <begin position="31"/>
        <end position="52"/>
    </location>
</feature>
<organism evidence="8 9">
    <name type="scientific">Thiomicrorhabdus xiamenensis</name>
    <dbReference type="NCBI Taxonomy" id="2739063"/>
    <lineage>
        <taxon>Bacteria</taxon>
        <taxon>Pseudomonadati</taxon>
        <taxon>Pseudomonadota</taxon>
        <taxon>Gammaproteobacteria</taxon>
        <taxon>Thiotrichales</taxon>
        <taxon>Piscirickettsiaceae</taxon>
        <taxon>Thiomicrorhabdus</taxon>
    </lineage>
</organism>
<comment type="subcellular location">
    <subcellularLocation>
        <location evidence="1">Cell membrane</location>
        <topology evidence="1">Multi-pass membrane protein</topology>
    </subcellularLocation>
</comment>
<evidence type="ECO:0000256" key="2">
    <source>
        <dbReference type="ARBA" id="ARBA00006228"/>
    </source>
</evidence>
<keyword evidence="4 7" id="KW-0812">Transmembrane</keyword>
<keyword evidence="3" id="KW-1003">Cell membrane</keyword>
<keyword evidence="5 7" id="KW-1133">Transmembrane helix</keyword>
<evidence type="ECO:0000313" key="9">
    <source>
        <dbReference type="Proteomes" id="UP000504724"/>
    </source>
</evidence>
<name>A0A7D4NPN0_9GAMM</name>
<gene>
    <name evidence="8" type="ORF">HQN79_00055</name>
</gene>
<dbReference type="PANTHER" id="PTHR34584:SF1">
    <property type="entry name" value="NA(+)_H(+) ANTIPORTER SUBUNIT E1"/>
    <property type="match status" value="1"/>
</dbReference>
<evidence type="ECO:0000256" key="4">
    <source>
        <dbReference type="ARBA" id="ARBA00022692"/>
    </source>
</evidence>
<dbReference type="AlphaFoldDB" id="A0A7D4NPN0"/>
<dbReference type="PIRSF" id="PIRSF019239">
    <property type="entry name" value="MrpE"/>
    <property type="match status" value="1"/>
</dbReference>
<dbReference type="GO" id="GO:0005886">
    <property type="term" value="C:plasma membrane"/>
    <property type="evidence" value="ECO:0007669"/>
    <property type="project" value="UniProtKB-SubCell"/>
</dbReference>
<proteinExistence type="inferred from homology"/>
<accession>A0A7D4NPN0</accession>
<keyword evidence="6 7" id="KW-0472">Membrane</keyword>
<sequence length="169" mass="18929">MNKTRSSWLPHPFLSLSLWLIWLLLNNTLSAGHMLLGAILALVIPLLTRGFWPETLCLSKPKTLFKFILVVLWDILVANLIVARLIVGKRDHLQPSFLAIPLELDSPLAIGILANTISLTPGTVSCDLSTDRKTLLVHALDAKEPQAIIDEIKERYERPLKEVFESCSK</sequence>
<dbReference type="PANTHER" id="PTHR34584">
    <property type="entry name" value="NA(+)/H(+) ANTIPORTER SUBUNIT E1"/>
    <property type="match status" value="1"/>
</dbReference>
<evidence type="ECO:0000256" key="3">
    <source>
        <dbReference type="ARBA" id="ARBA00022475"/>
    </source>
</evidence>
<evidence type="ECO:0000256" key="6">
    <source>
        <dbReference type="ARBA" id="ARBA00023136"/>
    </source>
</evidence>
<dbReference type="RefSeq" id="WP_173283663.1">
    <property type="nucleotide sequence ID" value="NZ_CP054020.1"/>
</dbReference>
<dbReference type="NCBIfam" id="NF006518">
    <property type="entry name" value="PRK08965.1-2"/>
    <property type="match status" value="1"/>
</dbReference>
<evidence type="ECO:0000313" key="8">
    <source>
        <dbReference type="EMBL" id="QKI88072.1"/>
    </source>
</evidence>
<dbReference type="Proteomes" id="UP000504724">
    <property type="component" value="Chromosome"/>
</dbReference>